<accession>A0ABQ8FFF6</accession>
<proteinExistence type="predicted"/>
<gene>
    <name evidence="1" type="ORF">BASA50_004520</name>
</gene>
<comment type="caution">
    <text evidence="1">The sequence shown here is derived from an EMBL/GenBank/DDBJ whole genome shotgun (WGS) entry which is preliminary data.</text>
</comment>
<evidence type="ECO:0000313" key="2">
    <source>
        <dbReference type="Proteomes" id="UP001648503"/>
    </source>
</evidence>
<protein>
    <recommendedName>
        <fullName evidence="3">Nuclear pore complex protein Nup85</fullName>
    </recommendedName>
</protein>
<evidence type="ECO:0008006" key="3">
    <source>
        <dbReference type="Google" id="ProtNLM"/>
    </source>
</evidence>
<evidence type="ECO:0000313" key="1">
    <source>
        <dbReference type="EMBL" id="KAH6597378.1"/>
    </source>
</evidence>
<dbReference type="EMBL" id="JAFCIX010000145">
    <property type="protein sequence ID" value="KAH6597378.1"/>
    <property type="molecule type" value="Genomic_DNA"/>
</dbReference>
<reference evidence="1 2" key="1">
    <citation type="submission" date="2021-02" db="EMBL/GenBank/DDBJ databases">
        <title>Variation within the Batrachochytrium salamandrivorans European outbreak.</title>
        <authorList>
            <person name="Kelly M."/>
            <person name="Pasmans F."/>
            <person name="Shea T.P."/>
            <person name="Munoz J.F."/>
            <person name="Carranza S."/>
            <person name="Cuomo C.A."/>
            <person name="Martel A."/>
        </authorList>
    </citation>
    <scope>NUCLEOTIDE SEQUENCE [LARGE SCALE GENOMIC DNA]</scope>
    <source>
        <strain evidence="1 2">AMFP18/2</strain>
    </source>
</reference>
<name>A0ABQ8FFF6_9FUNG</name>
<organism evidence="1 2">
    <name type="scientific">Batrachochytrium salamandrivorans</name>
    <dbReference type="NCBI Taxonomy" id="1357716"/>
    <lineage>
        <taxon>Eukaryota</taxon>
        <taxon>Fungi</taxon>
        <taxon>Fungi incertae sedis</taxon>
        <taxon>Chytridiomycota</taxon>
        <taxon>Chytridiomycota incertae sedis</taxon>
        <taxon>Chytridiomycetes</taxon>
        <taxon>Rhizophydiales</taxon>
        <taxon>Rhizophydiales incertae sedis</taxon>
        <taxon>Batrachochytrium</taxon>
    </lineage>
</organism>
<sequence>MAAIIPHLEKRALFFSDTSIVDRNDPIVRSDSSSSIESAASSIEMGPPLKEKLAFSKSVTDYMDSTVTLLAASTHPTPRPSTCTTRCEPLKIQNKSDLVAPNDHYKSKQVSFSHDLFSSLPPRVTHPFRKHLDQQHPLDLAPQKIEAFQPVYDVPSAAQMTRPLSQTINLGAVEKLASLLLQLQLDEADALLGRLPCLSRATSSEQHRSALSVIYCGLLQGILALHKAARQQYQHTPQTSFPEDMEHLGAVAHDLFEYITSHDLMIESKLVYAVADHLRFSHYFNKSISRVLNHLPKEDWTDACYSWSLTSHLLARPSKVIASETRIASSIQKFLSKSYVSPNKIEQEVSSLVSILRQGVILSSDEGAVLSGIQRAKCLRWTRLRLKYEEVWRWYVRVLDVPDWNDDMALDAELSQVKVNALGLFNDVLVVARSYGEFDYAWYMFETAAMTDLHVFINAMGVCLDAFSESTDTDVRNIWEARAWVIYRKSEDRHRGIAYHTNEAFLLQIVALVIEMKDIPTRLRHLERIYRDIELQCNSDAFPITQDLLKILIDQCWETIDLHASSPEWRNLFHKVFDIYSLAKCLSGKEVGSEEPPFIHQTGRLSSASIQEAAHPKTLLSDATFVTLLQICTVSGHLCEFKLLNRDLHERACANEESMANVKRGFAAYLGYYVIASEERANESVKSSNDYVYTHRACSMDGINDLGDRLYQQDAKTAASYGFTLAQYDPSKLLGAVEAVIIKELCH</sequence>
<dbReference type="Proteomes" id="UP001648503">
    <property type="component" value="Unassembled WGS sequence"/>
</dbReference>
<keyword evidence="2" id="KW-1185">Reference proteome</keyword>